<name>A0AAU9QXU2_9VIBR</name>
<dbReference type="EMBL" id="CAKMUD010000149">
    <property type="protein sequence ID" value="CAH1603966.1"/>
    <property type="molecule type" value="Genomic_DNA"/>
</dbReference>
<gene>
    <name evidence="1" type="ORF">THF1A12_90070</name>
</gene>
<proteinExistence type="predicted"/>
<reference evidence="1" key="1">
    <citation type="submission" date="2022-01" db="EMBL/GenBank/DDBJ databases">
        <authorList>
            <person name="Lagorce A."/>
        </authorList>
    </citation>
    <scope>NUCLEOTIDE SEQUENCE</scope>
    <source>
        <strain evidence="1">Th15_F1_A12</strain>
    </source>
</reference>
<protein>
    <submittedName>
        <fullName evidence="1">Uncharacterized protein</fullName>
    </submittedName>
</protein>
<evidence type="ECO:0000313" key="1">
    <source>
        <dbReference type="EMBL" id="CAH1603966.1"/>
    </source>
</evidence>
<organism evidence="1 2">
    <name type="scientific">Vibrio jasicida</name>
    <dbReference type="NCBI Taxonomy" id="766224"/>
    <lineage>
        <taxon>Bacteria</taxon>
        <taxon>Pseudomonadati</taxon>
        <taxon>Pseudomonadota</taxon>
        <taxon>Gammaproteobacteria</taxon>
        <taxon>Vibrionales</taxon>
        <taxon>Vibrionaceae</taxon>
        <taxon>Vibrio</taxon>
    </lineage>
</organism>
<comment type="caution">
    <text evidence="1">The sequence shown here is derived from an EMBL/GenBank/DDBJ whole genome shotgun (WGS) entry which is preliminary data.</text>
</comment>
<dbReference type="AlphaFoldDB" id="A0AAU9QXU2"/>
<evidence type="ECO:0000313" key="2">
    <source>
        <dbReference type="Proteomes" id="UP001295462"/>
    </source>
</evidence>
<dbReference type="Proteomes" id="UP001295462">
    <property type="component" value="Unassembled WGS sequence"/>
</dbReference>
<dbReference type="RefSeq" id="WP_409588132.1">
    <property type="nucleotide sequence ID" value="NZ_CAKMTZ010000002.1"/>
</dbReference>
<sequence>MTKKLVKKLKQSIKKHNLQEDAQQISAMIKDIAHTFGHFEQFCIDLSNLFSFKENYSEEYISRNLLQFLDEIESAIDYEVDGDPYALKQCHSLFSAAMMILETCIKPYVWQEARTKVKPKGNAGKTLLKHLLESEYPNAKVVFRYV</sequence>
<accession>A0AAU9QXU2</accession>